<gene>
    <name evidence="1" type="ORF">S01H4_65732</name>
</gene>
<feature type="non-terminal residue" evidence="1">
    <location>
        <position position="1"/>
    </location>
</feature>
<sequence length="30" mass="3438">HLIVSLINIKISLNLTPGNYNARSNAFYKY</sequence>
<evidence type="ECO:0000313" key="1">
    <source>
        <dbReference type="EMBL" id="GAH28398.1"/>
    </source>
</evidence>
<comment type="caution">
    <text evidence="1">The sequence shown here is derived from an EMBL/GenBank/DDBJ whole genome shotgun (WGS) entry which is preliminary data.</text>
</comment>
<protein>
    <submittedName>
        <fullName evidence="1">Uncharacterized protein</fullName>
    </submittedName>
</protein>
<reference evidence="1" key="1">
    <citation type="journal article" date="2014" name="Front. Microbiol.">
        <title>High frequency of phylogenetically diverse reductive dehalogenase-homologous genes in deep subseafloor sedimentary metagenomes.</title>
        <authorList>
            <person name="Kawai M."/>
            <person name="Futagami T."/>
            <person name="Toyoda A."/>
            <person name="Takaki Y."/>
            <person name="Nishi S."/>
            <person name="Hori S."/>
            <person name="Arai W."/>
            <person name="Tsubouchi T."/>
            <person name="Morono Y."/>
            <person name="Uchiyama I."/>
            <person name="Ito T."/>
            <person name="Fujiyama A."/>
            <person name="Inagaki F."/>
            <person name="Takami H."/>
        </authorList>
    </citation>
    <scope>NUCLEOTIDE SEQUENCE</scope>
    <source>
        <strain evidence="1">Expedition CK06-06</strain>
    </source>
</reference>
<organism evidence="1">
    <name type="scientific">marine sediment metagenome</name>
    <dbReference type="NCBI Taxonomy" id="412755"/>
    <lineage>
        <taxon>unclassified sequences</taxon>
        <taxon>metagenomes</taxon>
        <taxon>ecological metagenomes</taxon>
    </lineage>
</organism>
<accession>X1G5V1</accession>
<dbReference type="AlphaFoldDB" id="X1G5V1"/>
<dbReference type="EMBL" id="BART01040343">
    <property type="protein sequence ID" value="GAH28398.1"/>
    <property type="molecule type" value="Genomic_DNA"/>
</dbReference>
<proteinExistence type="predicted"/>
<name>X1G5V1_9ZZZZ</name>